<keyword evidence="1" id="KW-0238">DNA-binding</keyword>
<evidence type="ECO:0000256" key="1">
    <source>
        <dbReference type="ARBA" id="ARBA00023125"/>
    </source>
</evidence>
<organism evidence="3 4">
    <name type="scientific">Lacticaseibacillus pantheris DSM 15945 = JCM 12539 = NBRC 106106</name>
    <dbReference type="NCBI Taxonomy" id="1423783"/>
    <lineage>
        <taxon>Bacteria</taxon>
        <taxon>Bacillati</taxon>
        <taxon>Bacillota</taxon>
        <taxon>Bacilli</taxon>
        <taxon>Lactobacillales</taxon>
        <taxon>Lactobacillaceae</taxon>
        <taxon>Lacticaseibacillus</taxon>
    </lineage>
</organism>
<reference evidence="3 4" key="1">
    <citation type="journal article" date="2015" name="Genome Announc.">
        <title>Expanding the biotechnology potential of lactobacilli through comparative genomics of 213 strains and associated genera.</title>
        <authorList>
            <person name="Sun Z."/>
            <person name="Harris H.M."/>
            <person name="McCann A."/>
            <person name="Guo C."/>
            <person name="Argimon S."/>
            <person name="Zhang W."/>
            <person name="Yang X."/>
            <person name="Jeffery I.B."/>
            <person name="Cooney J.C."/>
            <person name="Kagawa T.F."/>
            <person name="Liu W."/>
            <person name="Song Y."/>
            <person name="Salvetti E."/>
            <person name="Wrobel A."/>
            <person name="Rasinkangas P."/>
            <person name="Parkhill J."/>
            <person name="Rea M.C."/>
            <person name="O'Sullivan O."/>
            <person name="Ritari J."/>
            <person name="Douillard F.P."/>
            <person name="Paul Ross R."/>
            <person name="Yang R."/>
            <person name="Briner A.E."/>
            <person name="Felis G.E."/>
            <person name="de Vos W.M."/>
            <person name="Barrangou R."/>
            <person name="Klaenhammer T.R."/>
            <person name="Caufield P.W."/>
            <person name="Cui Y."/>
            <person name="Zhang H."/>
            <person name="O'Toole P.W."/>
        </authorList>
    </citation>
    <scope>NUCLEOTIDE SEQUENCE [LARGE SCALE GENOMIC DNA]</scope>
    <source>
        <strain evidence="3 4">DSM 15945</strain>
    </source>
</reference>
<dbReference type="InterPro" id="IPR001387">
    <property type="entry name" value="Cro/C1-type_HTH"/>
</dbReference>
<accession>A0A0R1U6E6</accession>
<dbReference type="SMART" id="SM00530">
    <property type="entry name" value="HTH_XRE"/>
    <property type="match status" value="1"/>
</dbReference>
<comment type="caution">
    <text evidence="3">The sequence shown here is derived from an EMBL/GenBank/DDBJ whole genome shotgun (WGS) entry which is preliminary data.</text>
</comment>
<feature type="domain" description="HTH cro/C1-type" evidence="2">
    <location>
        <begin position="1"/>
        <end position="44"/>
    </location>
</feature>
<dbReference type="CDD" id="cd00093">
    <property type="entry name" value="HTH_XRE"/>
    <property type="match status" value="1"/>
</dbReference>
<sequence>MEYLADKLDVSRTTVANYERGDTEPKIEKWQKIANVLGVSVSYLQGFSVREDGEDERAYMLLNITPKELSDRLGRMYHHPDIKTASPDDIQGVILDRDTKLFDQKSADDELKGDYISVAFDFMALTLKTLEKMWVESPDKSENKRADFDFAYESVFMAFKELQKTPQKNAPKH</sequence>
<dbReference type="GO" id="GO:0003677">
    <property type="term" value="F:DNA binding"/>
    <property type="evidence" value="ECO:0007669"/>
    <property type="project" value="UniProtKB-KW"/>
</dbReference>
<dbReference type="Gene3D" id="1.10.260.40">
    <property type="entry name" value="lambda repressor-like DNA-binding domains"/>
    <property type="match status" value="1"/>
</dbReference>
<dbReference type="SUPFAM" id="SSF47413">
    <property type="entry name" value="lambda repressor-like DNA-binding domains"/>
    <property type="match status" value="1"/>
</dbReference>
<dbReference type="PATRIC" id="fig|1423783.4.peg.21"/>
<dbReference type="EMBL" id="AZFJ01000032">
    <property type="protein sequence ID" value="KRL87050.1"/>
    <property type="molecule type" value="Genomic_DNA"/>
</dbReference>
<dbReference type="AlphaFoldDB" id="A0A0R1U6E6"/>
<evidence type="ECO:0000259" key="2">
    <source>
        <dbReference type="PROSITE" id="PS50943"/>
    </source>
</evidence>
<dbReference type="Proteomes" id="UP000051922">
    <property type="component" value="Unassembled WGS sequence"/>
</dbReference>
<evidence type="ECO:0000313" key="4">
    <source>
        <dbReference type="Proteomes" id="UP000051922"/>
    </source>
</evidence>
<dbReference type="PANTHER" id="PTHR46558">
    <property type="entry name" value="TRACRIPTIONAL REGULATORY PROTEIN-RELATED-RELATED"/>
    <property type="match status" value="1"/>
</dbReference>
<dbReference type="InterPro" id="IPR010982">
    <property type="entry name" value="Lambda_DNA-bd_dom_sf"/>
</dbReference>
<dbReference type="PANTHER" id="PTHR46558:SF11">
    <property type="entry name" value="HTH-TYPE TRANSCRIPTIONAL REGULATOR XRE"/>
    <property type="match status" value="1"/>
</dbReference>
<proteinExistence type="predicted"/>
<dbReference type="PROSITE" id="PS50943">
    <property type="entry name" value="HTH_CROC1"/>
    <property type="match status" value="1"/>
</dbReference>
<dbReference type="Pfam" id="PF01381">
    <property type="entry name" value="HTH_3"/>
    <property type="match status" value="1"/>
</dbReference>
<protein>
    <recommendedName>
        <fullName evidence="2">HTH cro/C1-type domain-containing protein</fullName>
    </recommendedName>
</protein>
<name>A0A0R1U6E6_9LACO</name>
<evidence type="ECO:0000313" key="3">
    <source>
        <dbReference type="EMBL" id="KRL87050.1"/>
    </source>
</evidence>
<keyword evidence="4" id="KW-1185">Reference proteome</keyword>
<gene>
    <name evidence="3" type="ORF">FC50_GL000019</name>
</gene>